<evidence type="ECO:0000256" key="2">
    <source>
        <dbReference type="ARBA" id="ARBA00006706"/>
    </source>
</evidence>
<sequence length="347" mass="37232">MTADVVANAGALRERCETALADWLDRQRPDWPDPAVFDMMRRFVLHGGKRLRPMFCYWGWRGAGGDDGPEIVSAAAALELFHAFALIHDDIMDGSDLRRGEPSVHRRLADEHHRRGWRGSSGAYGAGAALLVGDLLAAWADELFAVADRDRRGAALFARMRTEVIAGQYLDLRAGAGAGTVADALTVVRMKAARYTVTRPLQIGAALAGAGDDLLAAYRAFGDPLGDAFQLRDDILGVFGDPAITGKPALDDLREGKQTVMLALARDHATPAQAAQLDRLVGDPLLDEPAAATLRQILIDTGALTRTERMIHIRAEAAHAALAAAPITPESAAALTELATRTIHRLS</sequence>
<dbReference type="GO" id="GO:0004161">
    <property type="term" value="F:dimethylallyltranstransferase activity"/>
    <property type="evidence" value="ECO:0007669"/>
    <property type="project" value="UniProtKB-EC"/>
</dbReference>
<evidence type="ECO:0000256" key="3">
    <source>
        <dbReference type="ARBA" id="ARBA00022679"/>
    </source>
</evidence>
<evidence type="ECO:0000313" key="7">
    <source>
        <dbReference type="EMBL" id="MDP9794693.1"/>
    </source>
</evidence>
<organism evidence="7 8">
    <name type="scientific">Catenuloplanes nepalensis</name>
    <dbReference type="NCBI Taxonomy" id="587533"/>
    <lineage>
        <taxon>Bacteria</taxon>
        <taxon>Bacillati</taxon>
        <taxon>Actinomycetota</taxon>
        <taxon>Actinomycetes</taxon>
        <taxon>Micromonosporales</taxon>
        <taxon>Micromonosporaceae</taxon>
        <taxon>Catenuloplanes</taxon>
    </lineage>
</organism>
<protein>
    <submittedName>
        <fullName evidence="7">Geranylgeranyl diphosphate synthase type I</fullName>
        <ecNumber evidence="7">2.5.1.1</ecNumber>
        <ecNumber evidence="7">2.5.1.10</ecNumber>
        <ecNumber evidence="7">2.5.1.29</ecNumber>
    </submittedName>
</protein>
<evidence type="ECO:0000256" key="1">
    <source>
        <dbReference type="ARBA" id="ARBA00001946"/>
    </source>
</evidence>
<dbReference type="EC" id="2.5.1.29" evidence="7"/>
<keyword evidence="4" id="KW-0479">Metal-binding</keyword>
<dbReference type="SUPFAM" id="SSF48576">
    <property type="entry name" value="Terpenoid synthases"/>
    <property type="match status" value="1"/>
</dbReference>
<keyword evidence="5" id="KW-0460">Magnesium</keyword>
<evidence type="ECO:0000313" key="8">
    <source>
        <dbReference type="Proteomes" id="UP001240984"/>
    </source>
</evidence>
<keyword evidence="8" id="KW-1185">Reference proteome</keyword>
<gene>
    <name evidence="7" type="ORF">J2S43_003205</name>
</gene>
<evidence type="ECO:0000256" key="5">
    <source>
        <dbReference type="ARBA" id="ARBA00022842"/>
    </source>
</evidence>
<dbReference type="RefSeq" id="WP_306829905.1">
    <property type="nucleotide sequence ID" value="NZ_JAUSRA010000001.1"/>
</dbReference>
<dbReference type="EC" id="2.5.1.1" evidence="7"/>
<reference evidence="7 8" key="1">
    <citation type="submission" date="2023-07" db="EMBL/GenBank/DDBJ databases">
        <title>Sequencing the genomes of 1000 actinobacteria strains.</title>
        <authorList>
            <person name="Klenk H.-P."/>
        </authorList>
    </citation>
    <scope>NUCLEOTIDE SEQUENCE [LARGE SCALE GENOMIC DNA]</scope>
    <source>
        <strain evidence="7 8">DSM 44710</strain>
    </source>
</reference>
<dbReference type="InterPro" id="IPR033749">
    <property type="entry name" value="Polyprenyl_synt_CS"/>
</dbReference>
<dbReference type="Proteomes" id="UP001240984">
    <property type="component" value="Unassembled WGS sequence"/>
</dbReference>
<dbReference type="SFLD" id="SFLDS00005">
    <property type="entry name" value="Isoprenoid_Synthase_Type_I"/>
    <property type="match status" value="1"/>
</dbReference>
<dbReference type="Gene3D" id="1.10.600.10">
    <property type="entry name" value="Farnesyl Diphosphate Synthase"/>
    <property type="match status" value="1"/>
</dbReference>
<dbReference type="GO" id="GO:0004337">
    <property type="term" value="F:(2E,6E)-farnesyl diphosphate synthase activity"/>
    <property type="evidence" value="ECO:0007669"/>
    <property type="project" value="UniProtKB-EC"/>
</dbReference>
<comment type="caution">
    <text evidence="7">The sequence shown here is derived from an EMBL/GenBank/DDBJ whole genome shotgun (WGS) entry which is preliminary data.</text>
</comment>
<dbReference type="PROSITE" id="PS00444">
    <property type="entry name" value="POLYPRENYL_SYNTHASE_2"/>
    <property type="match status" value="1"/>
</dbReference>
<dbReference type="EMBL" id="JAUSRA010000001">
    <property type="protein sequence ID" value="MDP9794693.1"/>
    <property type="molecule type" value="Genomic_DNA"/>
</dbReference>
<dbReference type="CDD" id="cd00685">
    <property type="entry name" value="Trans_IPPS_HT"/>
    <property type="match status" value="1"/>
</dbReference>
<evidence type="ECO:0000256" key="4">
    <source>
        <dbReference type="ARBA" id="ARBA00022723"/>
    </source>
</evidence>
<dbReference type="PANTHER" id="PTHR12001:SF85">
    <property type="entry name" value="SHORT CHAIN ISOPRENYL DIPHOSPHATE SYNTHASE"/>
    <property type="match status" value="1"/>
</dbReference>
<dbReference type="InterPro" id="IPR000092">
    <property type="entry name" value="Polyprenyl_synt"/>
</dbReference>
<comment type="similarity">
    <text evidence="2 6">Belongs to the FPP/GGPP synthase family.</text>
</comment>
<dbReference type="EC" id="2.5.1.10" evidence="7"/>
<dbReference type="SFLD" id="SFLDG01017">
    <property type="entry name" value="Polyprenyl_Transferase_Like"/>
    <property type="match status" value="1"/>
</dbReference>
<dbReference type="Pfam" id="PF00348">
    <property type="entry name" value="polyprenyl_synt"/>
    <property type="match status" value="1"/>
</dbReference>
<dbReference type="GO" id="GO:0004311">
    <property type="term" value="F:geranylgeranyl diphosphate synthase activity"/>
    <property type="evidence" value="ECO:0007669"/>
    <property type="project" value="UniProtKB-EC"/>
</dbReference>
<proteinExistence type="inferred from homology"/>
<dbReference type="PROSITE" id="PS00723">
    <property type="entry name" value="POLYPRENYL_SYNTHASE_1"/>
    <property type="match status" value="1"/>
</dbReference>
<evidence type="ECO:0000256" key="6">
    <source>
        <dbReference type="RuleBase" id="RU004466"/>
    </source>
</evidence>
<dbReference type="PANTHER" id="PTHR12001">
    <property type="entry name" value="GERANYLGERANYL PYROPHOSPHATE SYNTHASE"/>
    <property type="match status" value="1"/>
</dbReference>
<keyword evidence="3 6" id="KW-0808">Transferase</keyword>
<name>A0ABT9MTE2_9ACTN</name>
<comment type="cofactor">
    <cofactor evidence="1">
        <name>Mg(2+)</name>
        <dbReference type="ChEBI" id="CHEBI:18420"/>
    </cofactor>
</comment>
<dbReference type="InterPro" id="IPR008949">
    <property type="entry name" value="Isoprenoid_synthase_dom_sf"/>
</dbReference>
<accession>A0ABT9MTE2</accession>